<proteinExistence type="predicted"/>
<comment type="caution">
    <text evidence="1">The sequence shown here is derived from an EMBL/GenBank/DDBJ whole genome shotgun (WGS) entry which is preliminary data.</text>
</comment>
<protein>
    <submittedName>
        <fullName evidence="1">Uncharacterized protein</fullName>
    </submittedName>
</protein>
<dbReference type="AlphaFoldDB" id="A0A5C6FT83"/>
<dbReference type="Gene3D" id="2.60.120.260">
    <property type="entry name" value="Galactose-binding domain-like"/>
    <property type="match status" value="1"/>
</dbReference>
<accession>A0A5C6FT83</accession>
<reference evidence="1 2" key="1">
    <citation type="submission" date="2019-02" db="EMBL/GenBank/DDBJ databases">
        <title>Deep-cultivation of Planctomycetes and their phenomic and genomic characterization uncovers novel biology.</title>
        <authorList>
            <person name="Wiegand S."/>
            <person name="Jogler M."/>
            <person name="Boedeker C."/>
            <person name="Pinto D."/>
            <person name="Vollmers J."/>
            <person name="Rivas-Marin E."/>
            <person name="Kohn T."/>
            <person name="Peeters S.H."/>
            <person name="Heuer A."/>
            <person name="Rast P."/>
            <person name="Oberbeckmann S."/>
            <person name="Bunk B."/>
            <person name="Jeske O."/>
            <person name="Meyerdierks A."/>
            <person name="Storesund J.E."/>
            <person name="Kallscheuer N."/>
            <person name="Luecker S."/>
            <person name="Lage O.M."/>
            <person name="Pohl T."/>
            <person name="Merkel B.J."/>
            <person name="Hornburger P."/>
            <person name="Mueller R.-W."/>
            <person name="Bruemmer F."/>
            <person name="Labrenz M."/>
            <person name="Spormann A.M."/>
            <person name="Op Den Camp H."/>
            <person name="Overmann J."/>
            <person name="Amann R."/>
            <person name="Jetten M.S.M."/>
            <person name="Mascher T."/>
            <person name="Medema M.H."/>
            <person name="Devos D.P."/>
            <person name="Kaster A.-K."/>
            <person name="Ovreas L."/>
            <person name="Rohde M."/>
            <person name="Galperin M.Y."/>
            <person name="Jogler C."/>
        </authorList>
    </citation>
    <scope>NUCLEOTIDE SEQUENCE [LARGE SCALE GENOMIC DNA]</scope>
    <source>
        <strain evidence="1 2">V7</strain>
    </source>
</reference>
<evidence type="ECO:0000313" key="1">
    <source>
        <dbReference type="EMBL" id="TWU65571.1"/>
    </source>
</evidence>
<dbReference type="Proteomes" id="UP000316476">
    <property type="component" value="Unassembled WGS sequence"/>
</dbReference>
<organism evidence="1 2">
    <name type="scientific">Crateriforma conspicua</name>
    <dbReference type="NCBI Taxonomy" id="2527996"/>
    <lineage>
        <taxon>Bacteria</taxon>
        <taxon>Pseudomonadati</taxon>
        <taxon>Planctomycetota</taxon>
        <taxon>Planctomycetia</taxon>
        <taxon>Planctomycetales</taxon>
        <taxon>Planctomycetaceae</taxon>
        <taxon>Crateriforma</taxon>
    </lineage>
</organism>
<name>A0A5C6FT83_9PLAN</name>
<evidence type="ECO:0000313" key="2">
    <source>
        <dbReference type="Proteomes" id="UP000316476"/>
    </source>
</evidence>
<sequence>MAVGLAVAAMLPGQSWAESPIDADIATIGSIGPGGGGHAEAVVAAKRLRNAGVEHLPEILNAMDDDNPIAMNWYRGIVADVVRRADRLPVDDLIGFVGDLNNRPVGRALAVELIRDADGDAAERLIAASVDDPSLPLREMAIARLLDLADQAKQRKEEEQAEKLLMDALPFARQPTQLKTIVNRLDDMGVDVSLADSFCMIGKWSLVGPFDNVDGVGFDTVYGPEAEFTANGSVDLNAKHEGKNGPVTWHDIQADSDDGTVDIAKDLDKEKGAVAYLWTTFDSPSAIDIQARLSCVTANKVWINGRQVMANEVYHSGSAIDQYIGDAKLQQGQNVILLKICQNEQTQSWAQDWEFQFRLTDRNGKGLKSQAPNTEGTR</sequence>
<dbReference type="EMBL" id="SJPZ01000001">
    <property type="protein sequence ID" value="TWU65571.1"/>
    <property type="molecule type" value="Genomic_DNA"/>
</dbReference>
<gene>
    <name evidence="1" type="ORF">V7x_11190</name>
</gene>